<feature type="region of interest" description="Disordered" evidence="1">
    <location>
        <begin position="24"/>
        <end position="49"/>
    </location>
</feature>
<evidence type="ECO:0000256" key="1">
    <source>
        <dbReference type="SAM" id="MobiDB-lite"/>
    </source>
</evidence>
<comment type="caution">
    <text evidence="2">The sequence shown here is derived from an EMBL/GenBank/DDBJ whole genome shotgun (WGS) entry which is preliminary data.</text>
</comment>
<reference evidence="2" key="2">
    <citation type="submission" date="2020-09" db="EMBL/GenBank/DDBJ databases">
        <authorList>
            <person name="Sun Q."/>
            <person name="Ohkuma M."/>
        </authorList>
    </citation>
    <scope>NUCLEOTIDE SEQUENCE</scope>
    <source>
        <strain evidence="2">JCM 4059</strain>
    </source>
</reference>
<dbReference type="EMBL" id="BNBD01000001">
    <property type="protein sequence ID" value="GHF30734.1"/>
    <property type="molecule type" value="Genomic_DNA"/>
</dbReference>
<evidence type="ECO:0000313" key="2">
    <source>
        <dbReference type="EMBL" id="GHF30734.1"/>
    </source>
</evidence>
<dbReference type="RefSeq" id="WP_190128099.1">
    <property type="nucleotide sequence ID" value="NZ_BNBD01000001.1"/>
</dbReference>
<protein>
    <submittedName>
        <fullName evidence="2">Uncharacterized protein</fullName>
    </submittedName>
</protein>
<keyword evidence="3" id="KW-1185">Reference proteome</keyword>
<evidence type="ECO:0000313" key="3">
    <source>
        <dbReference type="Proteomes" id="UP000638313"/>
    </source>
</evidence>
<gene>
    <name evidence="2" type="ORF">GCM10010218_10040</name>
</gene>
<name>A0A919EAP8_9ACTN</name>
<dbReference type="Proteomes" id="UP000638313">
    <property type="component" value="Unassembled WGS sequence"/>
</dbReference>
<proteinExistence type="predicted"/>
<dbReference type="AlphaFoldDB" id="A0A919EAP8"/>
<reference evidence="2" key="1">
    <citation type="journal article" date="2014" name="Int. J. Syst. Evol. Microbiol.">
        <title>Complete genome sequence of Corynebacterium casei LMG S-19264T (=DSM 44701T), isolated from a smear-ripened cheese.</title>
        <authorList>
            <consortium name="US DOE Joint Genome Institute (JGI-PGF)"/>
            <person name="Walter F."/>
            <person name="Albersmeier A."/>
            <person name="Kalinowski J."/>
            <person name="Ruckert C."/>
        </authorList>
    </citation>
    <scope>NUCLEOTIDE SEQUENCE</scope>
    <source>
        <strain evidence="2">JCM 4059</strain>
    </source>
</reference>
<accession>A0A919EAP8</accession>
<sequence length="83" mass="9119">MRIDPARALGAYVRAEAYRAFRPRPEPEPAPVVVEERPEEALPARPAGPRPGLLARLRFLLAARPPVSRQDGRQEVGSGLPTE</sequence>
<organism evidence="2 3">
    <name type="scientific">Streptomyces mashuensis</name>
    <dbReference type="NCBI Taxonomy" id="33904"/>
    <lineage>
        <taxon>Bacteria</taxon>
        <taxon>Bacillati</taxon>
        <taxon>Actinomycetota</taxon>
        <taxon>Actinomycetes</taxon>
        <taxon>Kitasatosporales</taxon>
        <taxon>Streptomycetaceae</taxon>
        <taxon>Streptomyces</taxon>
    </lineage>
</organism>